<feature type="binding site" evidence="4">
    <location>
        <begin position="31"/>
        <end position="32"/>
    </location>
    <ligand>
        <name>NADP(+)</name>
        <dbReference type="ChEBI" id="CHEBI:58349"/>
    </ligand>
</feature>
<dbReference type="PANTHER" id="PTHR43103">
    <property type="entry name" value="NUCLEOSIDE-DIPHOSPHATE-SUGAR EPIMERASE"/>
    <property type="match status" value="1"/>
</dbReference>
<comment type="similarity">
    <text evidence="4">Belongs to the NAD(P)-dependent epimerase/dehydratase family. HldD subfamily.</text>
</comment>
<dbReference type="EC" id="5.1.3.20" evidence="4"/>
<comment type="subunit">
    <text evidence="4">Homopentamer.</text>
</comment>
<feature type="binding site" evidence="4">
    <location>
        <position position="142"/>
    </location>
    <ligand>
        <name>NADP(+)</name>
        <dbReference type="ChEBI" id="CHEBI:58349"/>
    </ligand>
</feature>
<feature type="binding site" evidence="4">
    <location>
        <position position="53"/>
    </location>
    <ligand>
        <name>NADP(+)</name>
        <dbReference type="ChEBI" id="CHEBI:58349"/>
    </ligand>
</feature>
<sequence length="316" mass="34975">MIIVTGGAGMIGSNIVAALNAEGISDILVVDDLTDGHKIANLADLQIADYLDKDDFLPRMEAGDLGRIEAVFHQGACSTTTEWNGKFMMEVNYAYSKRLLHACLALRVPFLYASSASVYGGGAEFREEPECERPLNVYAYSKKLFDDYVRRTVFDTDHSPVAGLRYFNVYGPREAHKGTMASVAFHLFNQVEQGQNPKLFGAYDGFGPGEQSRDFIHVGDVADVNLWLWKRGSSGIFNCGTGRAQPFRAIAETVIGTLGKGEIEFIDFPDHLKGSYQSFTQADMSRLRAAGYNGQFRTVETGVRDYVEWLKAQRSS</sequence>
<comment type="domain">
    <text evidence="4">Contains a large N-terminal NADP-binding domain, and a smaller C-terminal substrate-binding domain.</text>
</comment>
<dbReference type="Gene3D" id="3.90.25.10">
    <property type="entry name" value="UDP-galactose 4-epimerase, domain 1"/>
    <property type="match status" value="1"/>
</dbReference>
<feature type="binding site" evidence="4">
    <location>
        <position position="179"/>
    </location>
    <ligand>
        <name>substrate</name>
    </ligand>
</feature>
<reference evidence="7" key="1">
    <citation type="submission" date="2016-12" db="EMBL/GenBank/DDBJ databases">
        <authorList>
            <person name="Brunel B."/>
        </authorList>
    </citation>
    <scope>NUCLEOTIDE SEQUENCE [LARGE SCALE GENOMIC DNA]</scope>
</reference>
<dbReference type="UniPathway" id="UPA00356">
    <property type="reaction ID" value="UER00440"/>
</dbReference>
<dbReference type="InterPro" id="IPR011912">
    <property type="entry name" value="Heptose_epim"/>
</dbReference>
<dbReference type="GO" id="GO:0097171">
    <property type="term" value="P:ADP-L-glycero-beta-D-manno-heptose biosynthetic process"/>
    <property type="evidence" value="ECO:0007669"/>
    <property type="project" value="UniProtKB-UniPathway"/>
</dbReference>
<dbReference type="InterPro" id="IPR001509">
    <property type="entry name" value="Epimerase_deHydtase"/>
</dbReference>
<comment type="cofactor">
    <cofactor evidence="4">
        <name>NADP(+)</name>
        <dbReference type="ChEBI" id="CHEBI:58349"/>
    </cofactor>
    <text evidence="4">Binds 1 NADP(+) per subunit.</text>
</comment>
<comment type="catalytic activity">
    <reaction evidence="4">
        <text>ADP-D-glycero-beta-D-manno-heptose = ADP-L-glycero-beta-D-manno-heptose</text>
        <dbReference type="Rhea" id="RHEA:17577"/>
        <dbReference type="ChEBI" id="CHEBI:59967"/>
        <dbReference type="ChEBI" id="CHEBI:61506"/>
        <dbReference type="EC" id="5.1.3.20"/>
    </reaction>
</comment>
<dbReference type="EMBL" id="FUIG01000024">
    <property type="protein sequence ID" value="SJM31101.1"/>
    <property type="molecule type" value="Genomic_DNA"/>
</dbReference>
<dbReference type="InterPro" id="IPR036291">
    <property type="entry name" value="NAD(P)-bd_dom_sf"/>
</dbReference>
<dbReference type="CDD" id="cd05248">
    <property type="entry name" value="ADP_GME_SDR_e"/>
    <property type="match status" value="1"/>
</dbReference>
<dbReference type="GO" id="GO:0050661">
    <property type="term" value="F:NADP binding"/>
    <property type="evidence" value="ECO:0007669"/>
    <property type="project" value="InterPro"/>
</dbReference>
<evidence type="ECO:0000259" key="5">
    <source>
        <dbReference type="Pfam" id="PF01370"/>
    </source>
</evidence>
<comment type="caution">
    <text evidence="4">Lacks conserved residue(s) required for the propagation of feature annotation.</text>
</comment>
<dbReference type="SUPFAM" id="SSF51735">
    <property type="entry name" value="NAD(P)-binding Rossmann-fold domains"/>
    <property type="match status" value="1"/>
</dbReference>
<keyword evidence="3 4" id="KW-0119">Carbohydrate metabolism</keyword>
<feature type="binding site" evidence="4">
    <location>
        <begin position="10"/>
        <end position="11"/>
    </location>
    <ligand>
        <name>NADP(+)</name>
        <dbReference type="ChEBI" id="CHEBI:58349"/>
    </ligand>
</feature>
<evidence type="ECO:0000313" key="7">
    <source>
        <dbReference type="Proteomes" id="UP000245698"/>
    </source>
</evidence>
<feature type="binding site" evidence="4">
    <location>
        <position position="38"/>
    </location>
    <ligand>
        <name>NADP(+)</name>
        <dbReference type="ChEBI" id="CHEBI:58349"/>
    </ligand>
</feature>
<dbReference type="PANTHER" id="PTHR43103:SF3">
    <property type="entry name" value="ADP-L-GLYCERO-D-MANNO-HEPTOSE-6-EPIMERASE"/>
    <property type="match status" value="1"/>
</dbReference>
<accession>A0A2P9AIZ9</accession>
<organism evidence="6 7">
    <name type="scientific">Mesorhizobium delmotii</name>
    <dbReference type="NCBI Taxonomy" id="1631247"/>
    <lineage>
        <taxon>Bacteria</taxon>
        <taxon>Pseudomonadati</taxon>
        <taxon>Pseudomonadota</taxon>
        <taxon>Alphaproteobacteria</taxon>
        <taxon>Hyphomicrobiales</taxon>
        <taxon>Phyllobacteriaceae</taxon>
        <taxon>Mesorhizobium</taxon>
    </lineage>
</organism>
<feature type="binding site" evidence="4">
    <location>
        <position position="169"/>
    </location>
    <ligand>
        <name>NADP(+)</name>
        <dbReference type="ChEBI" id="CHEBI:58349"/>
    </ligand>
</feature>
<name>A0A2P9AIZ9_9HYPH</name>
<dbReference type="NCBIfam" id="TIGR02197">
    <property type="entry name" value="heptose_epim"/>
    <property type="match status" value="1"/>
</dbReference>
<evidence type="ECO:0000256" key="3">
    <source>
        <dbReference type="ARBA" id="ARBA00023277"/>
    </source>
</evidence>
<feature type="binding site" evidence="4">
    <location>
        <position position="177"/>
    </location>
    <ligand>
        <name>NADP(+)</name>
        <dbReference type="ChEBI" id="CHEBI:58349"/>
    </ligand>
</feature>
<evidence type="ECO:0000313" key="6">
    <source>
        <dbReference type="EMBL" id="SJM31101.1"/>
    </source>
</evidence>
<dbReference type="HAMAP" id="MF_01601">
    <property type="entry name" value="Heptose_epimerase"/>
    <property type="match status" value="1"/>
</dbReference>
<dbReference type="GO" id="GO:0008712">
    <property type="term" value="F:ADP-glyceromanno-heptose 6-epimerase activity"/>
    <property type="evidence" value="ECO:0007669"/>
    <property type="project" value="UniProtKB-UniRule"/>
</dbReference>
<feature type="binding site" evidence="4">
    <location>
        <position position="213"/>
    </location>
    <ligand>
        <name>substrate</name>
    </ligand>
</feature>
<dbReference type="Gene3D" id="3.40.50.720">
    <property type="entry name" value="NAD(P)-binding Rossmann-like Domain"/>
    <property type="match status" value="1"/>
</dbReference>
<evidence type="ECO:0000256" key="1">
    <source>
        <dbReference type="ARBA" id="ARBA00022857"/>
    </source>
</evidence>
<feature type="binding site" evidence="4">
    <location>
        <begin position="200"/>
        <end position="203"/>
    </location>
    <ligand>
        <name>substrate</name>
    </ligand>
</feature>
<evidence type="ECO:0000256" key="4">
    <source>
        <dbReference type="HAMAP-Rule" id="MF_01601"/>
    </source>
</evidence>
<protein>
    <recommendedName>
        <fullName evidence="4">ADP-L-glycero-D-manno-heptose-6-epimerase</fullName>
        <ecNumber evidence="4">5.1.3.20</ecNumber>
    </recommendedName>
    <alternativeName>
        <fullName evidence="4">ADP-L-glycero-beta-D-manno-heptose-6-epimerase</fullName>
        <shortName evidence="4">ADP-glyceromanno-heptose 6-epimerase</shortName>
        <shortName evidence="4">ADP-hep 6-epimerase</shortName>
        <shortName evidence="4">AGME</shortName>
    </alternativeName>
</protein>
<dbReference type="Proteomes" id="UP000245698">
    <property type="component" value="Unassembled WGS sequence"/>
</dbReference>
<feature type="binding site" evidence="4">
    <location>
        <position position="168"/>
    </location>
    <ligand>
        <name>substrate</name>
    </ligand>
</feature>
<feature type="active site" description="Proton acceptor" evidence="4">
    <location>
        <position position="138"/>
    </location>
</feature>
<comment type="function">
    <text evidence="4">Catalyzes the interconversion between ADP-D-glycero-beta-D-manno-heptose and ADP-L-glycero-beta-D-manno-heptose via an epimerization at carbon 6 of the heptose.</text>
</comment>
<keyword evidence="7" id="KW-1185">Reference proteome</keyword>
<dbReference type="NCBIfam" id="NF008360">
    <property type="entry name" value="PRK11150.1"/>
    <property type="match status" value="1"/>
</dbReference>
<dbReference type="AlphaFoldDB" id="A0A2P9AIZ9"/>
<feature type="active site" description="Proton acceptor" evidence="4">
    <location>
        <position position="177"/>
    </location>
</feature>
<dbReference type="RefSeq" id="WP_123148400.1">
    <property type="nucleotide sequence ID" value="NZ_FUIG01000024.1"/>
</dbReference>
<keyword evidence="2 4" id="KW-0413">Isomerase</keyword>
<proteinExistence type="inferred from homology"/>
<feature type="binding site" evidence="4">
    <location>
        <position position="276"/>
    </location>
    <ligand>
        <name>substrate</name>
    </ligand>
</feature>
<feature type="binding site" evidence="4">
    <location>
        <position position="186"/>
    </location>
    <ligand>
        <name>substrate</name>
    </ligand>
</feature>
<feature type="binding site" evidence="4">
    <location>
        <begin position="74"/>
        <end position="78"/>
    </location>
    <ligand>
        <name>NADP(+)</name>
        <dbReference type="ChEBI" id="CHEBI:58349"/>
    </ligand>
</feature>
<dbReference type="Pfam" id="PF01370">
    <property type="entry name" value="Epimerase"/>
    <property type="match status" value="1"/>
</dbReference>
<evidence type="ECO:0000256" key="2">
    <source>
        <dbReference type="ARBA" id="ARBA00023235"/>
    </source>
</evidence>
<dbReference type="GO" id="GO:0005975">
    <property type="term" value="P:carbohydrate metabolic process"/>
    <property type="evidence" value="ECO:0007669"/>
    <property type="project" value="UniProtKB-UniRule"/>
</dbReference>
<gene>
    <name evidence="6" type="primary">waaD</name>
    <name evidence="4" type="synonym">hldD</name>
    <name evidence="6" type="ORF">BQ8482_180329</name>
</gene>
<feature type="domain" description="NAD-dependent epimerase/dehydratase" evidence="5">
    <location>
        <begin position="2"/>
        <end position="240"/>
    </location>
</feature>
<comment type="pathway">
    <text evidence="4">Nucleotide-sugar biosynthesis; ADP-L-glycero-beta-D-manno-heptose biosynthesis; ADP-L-glycero-beta-D-manno-heptose from D-glycero-beta-D-manno-heptose 7-phosphate: step 4/4.</text>
</comment>
<keyword evidence="1 4" id="KW-0521">NADP</keyword>